<dbReference type="AlphaFoldDB" id="D2QQQ5"/>
<evidence type="ECO:0000313" key="2">
    <source>
        <dbReference type="EMBL" id="ADB40836.1"/>
    </source>
</evidence>
<dbReference type="Pfam" id="PF18144">
    <property type="entry name" value="SMODS"/>
    <property type="match status" value="1"/>
</dbReference>
<name>D2QQQ5_SPILD</name>
<evidence type="ECO:0000256" key="1">
    <source>
        <dbReference type="ARBA" id="ARBA00023118"/>
    </source>
</evidence>
<dbReference type="Gene3D" id="1.10.1410.20">
    <property type="entry name" value="2'-5'-oligoadenylate synthetase 1, domain 2"/>
    <property type="match status" value="1"/>
</dbReference>
<dbReference type="SUPFAM" id="SSF81301">
    <property type="entry name" value="Nucleotidyltransferase"/>
    <property type="match status" value="1"/>
</dbReference>
<evidence type="ECO:0008006" key="4">
    <source>
        <dbReference type="Google" id="ProtNLM"/>
    </source>
</evidence>
<evidence type="ECO:0000313" key="3">
    <source>
        <dbReference type="Proteomes" id="UP000002028"/>
    </source>
</evidence>
<dbReference type="InterPro" id="IPR043519">
    <property type="entry name" value="NT_sf"/>
</dbReference>
<dbReference type="HOGENOM" id="CLU_073286_0_0_10"/>
<dbReference type="GO" id="GO:0016779">
    <property type="term" value="F:nucleotidyltransferase activity"/>
    <property type="evidence" value="ECO:0007669"/>
    <property type="project" value="InterPro"/>
</dbReference>
<proteinExistence type="predicted"/>
<gene>
    <name evidence="2" type="ordered locus">Slin_4858</name>
</gene>
<dbReference type="SUPFAM" id="SSF81631">
    <property type="entry name" value="PAP/OAS1 substrate-binding domain"/>
    <property type="match status" value="1"/>
</dbReference>
<dbReference type="NCBIfam" id="NF041116">
    <property type="entry name" value="CBASS_cyclase_a"/>
    <property type="match status" value="1"/>
</dbReference>
<dbReference type="Proteomes" id="UP000002028">
    <property type="component" value="Chromosome"/>
</dbReference>
<reference evidence="2 3" key="1">
    <citation type="journal article" date="2010" name="Stand. Genomic Sci.">
        <title>Complete genome sequence of Spirosoma linguale type strain (1).</title>
        <authorList>
            <person name="Lail K."/>
            <person name="Sikorski J."/>
            <person name="Saunders E."/>
            <person name="Lapidus A."/>
            <person name="Glavina Del Rio T."/>
            <person name="Copeland A."/>
            <person name="Tice H."/>
            <person name="Cheng J.-F."/>
            <person name="Lucas S."/>
            <person name="Nolan M."/>
            <person name="Bruce D."/>
            <person name="Goodwin L."/>
            <person name="Pitluck S."/>
            <person name="Ivanova N."/>
            <person name="Mavromatis K."/>
            <person name="Ovchinnikova G."/>
            <person name="Pati A."/>
            <person name="Chen A."/>
            <person name="Palaniappan K."/>
            <person name="Land M."/>
            <person name="Hauser L."/>
            <person name="Chang Y.-J."/>
            <person name="Jeffries C.D."/>
            <person name="Chain P."/>
            <person name="Brettin T."/>
            <person name="Detter J.C."/>
            <person name="Schuetze A."/>
            <person name="Rohde M."/>
            <person name="Tindall B.J."/>
            <person name="Goeker M."/>
            <person name="Bristow J."/>
            <person name="Eisen J.A."/>
            <person name="Markowitz V."/>
            <person name="Hugenholtz P."/>
            <person name="Kyrpides N.C."/>
            <person name="Klenk H.-P."/>
            <person name="Chen F."/>
        </authorList>
    </citation>
    <scope>NUCLEOTIDE SEQUENCE [LARGE SCALE GENOMIC DNA]</scope>
    <source>
        <strain evidence="3">ATCC 33905 / DSM 74 / LMG 10896 / Claus 1</strain>
    </source>
</reference>
<dbReference type="EMBL" id="CP001769">
    <property type="protein sequence ID" value="ADB40836.1"/>
    <property type="molecule type" value="Genomic_DNA"/>
</dbReference>
<dbReference type="RefSeq" id="WP_012929337.1">
    <property type="nucleotide sequence ID" value="NC_013730.1"/>
</dbReference>
<dbReference type="CDD" id="cd05400">
    <property type="entry name" value="NT_2-5OAS_ClassI-CCAase"/>
    <property type="match status" value="1"/>
</dbReference>
<dbReference type="eggNOG" id="COG1746">
    <property type="taxonomic scope" value="Bacteria"/>
</dbReference>
<dbReference type="GO" id="GO:0051607">
    <property type="term" value="P:defense response to virus"/>
    <property type="evidence" value="ECO:0007669"/>
    <property type="project" value="UniProtKB-KW"/>
</dbReference>
<sequence>MRFDNQQLSHFIHKIKLQPENMGKYRDQLANLKKRLETKIAQDDSHGLKVTKYLIGGSWKKHTILRPTGDHPIDIDLLLFVEGDSNIQNDLKKLYGFIVDYLVSIYPQKDIRKEYDAQGNNKSVTIIFSGTGLEVDIVPVVPLDNLPDYVWQPSRRGGKKYITSVSRQLTFSLAHRKQNASYTAIVRAIKWWRNYKELYPTDDEPGLSSFAIELITAYLDEQYGVEENIEEGIIRFFQFVSGASFPIIQFEAAIKHVPKSFDPPIYVGDNTNNENNVARRMTEDKWAEIVSEAEEAFDTLNMAIARNNEGDTIQEWKSVFGPTFNIK</sequence>
<protein>
    <recommendedName>
        <fullName evidence="4">Nucleotidyltransferase</fullName>
    </recommendedName>
</protein>
<accession>D2QQQ5</accession>
<keyword evidence="1" id="KW-0051">Antiviral defense</keyword>
<keyword evidence="3" id="KW-1185">Reference proteome</keyword>
<dbReference type="KEGG" id="sli:Slin_4858"/>
<dbReference type="InterPro" id="IPR006116">
    <property type="entry name" value="NT_2-5OAS_ClassI-CCAase"/>
</dbReference>
<dbReference type="STRING" id="504472.Slin_4858"/>
<dbReference type="InterPro" id="IPR053445">
    <property type="entry name" value="CBASS_cN_synthase"/>
</dbReference>
<organism evidence="2 3">
    <name type="scientific">Spirosoma linguale (strain ATCC 33905 / DSM 74 / LMG 10896 / Claus 1)</name>
    <dbReference type="NCBI Taxonomy" id="504472"/>
    <lineage>
        <taxon>Bacteria</taxon>
        <taxon>Pseudomonadati</taxon>
        <taxon>Bacteroidota</taxon>
        <taxon>Cytophagia</taxon>
        <taxon>Cytophagales</taxon>
        <taxon>Cytophagaceae</taxon>
        <taxon>Spirosoma</taxon>
    </lineage>
</organism>